<feature type="domain" description="Pili assembly chaperone N-terminal" evidence="2">
    <location>
        <begin position="37"/>
        <end position="139"/>
    </location>
</feature>
<dbReference type="InterPro" id="IPR013783">
    <property type="entry name" value="Ig-like_fold"/>
</dbReference>
<dbReference type="EMBL" id="QJUM01000022">
    <property type="protein sequence ID" value="TBV02813.1"/>
    <property type="molecule type" value="Genomic_DNA"/>
</dbReference>
<dbReference type="SUPFAM" id="SSF49354">
    <property type="entry name" value="PapD-like"/>
    <property type="match status" value="1"/>
</dbReference>
<dbReference type="Gene3D" id="2.60.40.10">
    <property type="entry name" value="Immunoglobulins"/>
    <property type="match status" value="1"/>
</dbReference>
<reference evidence="3 4" key="1">
    <citation type="submission" date="2018-06" db="EMBL/GenBank/DDBJ databases">
        <title>Three novel Pseudomonas species isolated from symptomatic oak.</title>
        <authorList>
            <person name="Bueno-Gonzalez V."/>
            <person name="Brady C."/>
        </authorList>
    </citation>
    <scope>NUCLEOTIDE SEQUENCE [LARGE SCALE GENOMIC DNA]</scope>
    <source>
        <strain evidence="3 4">P26B</strain>
    </source>
</reference>
<protein>
    <recommendedName>
        <fullName evidence="2">Pili assembly chaperone N-terminal domain-containing protein</fullName>
    </recommendedName>
</protein>
<name>A0ABY1Z4A4_9GAMM</name>
<dbReference type="InterPro" id="IPR050643">
    <property type="entry name" value="Periplasmic_pilus_chap"/>
</dbReference>
<dbReference type="Pfam" id="PF00345">
    <property type="entry name" value="PapD_N"/>
    <property type="match status" value="1"/>
</dbReference>
<gene>
    <name evidence="3" type="ORF">DNK34_17825</name>
</gene>
<keyword evidence="4" id="KW-1185">Reference proteome</keyword>
<accession>A0ABY1Z4A4</accession>
<evidence type="ECO:0000256" key="1">
    <source>
        <dbReference type="SAM" id="SignalP"/>
    </source>
</evidence>
<feature type="signal peptide" evidence="1">
    <location>
        <begin position="1"/>
        <end position="23"/>
    </location>
</feature>
<dbReference type="PANTHER" id="PTHR30251">
    <property type="entry name" value="PILUS ASSEMBLY CHAPERONE"/>
    <property type="match status" value="1"/>
</dbReference>
<evidence type="ECO:0000259" key="2">
    <source>
        <dbReference type="Pfam" id="PF00345"/>
    </source>
</evidence>
<comment type="caution">
    <text evidence="3">The sequence shown here is derived from an EMBL/GenBank/DDBJ whole genome shotgun (WGS) entry which is preliminary data.</text>
</comment>
<organism evidence="3 4">
    <name type="scientific">Phytopseudomonas dryadis</name>
    <dbReference type="NCBI Taxonomy" id="2487520"/>
    <lineage>
        <taxon>Bacteria</taxon>
        <taxon>Pseudomonadati</taxon>
        <taxon>Pseudomonadota</taxon>
        <taxon>Gammaproteobacteria</taxon>
        <taxon>Pseudomonadales</taxon>
        <taxon>Pseudomonadaceae</taxon>
        <taxon>Phytopseudomonas</taxon>
    </lineage>
</organism>
<dbReference type="InterPro" id="IPR016147">
    <property type="entry name" value="Pili_assmbl_chaperone_N"/>
</dbReference>
<evidence type="ECO:0000313" key="3">
    <source>
        <dbReference type="EMBL" id="TBV02813.1"/>
    </source>
</evidence>
<feature type="chain" id="PRO_5045738731" description="Pili assembly chaperone N-terminal domain-containing protein" evidence="1">
    <location>
        <begin position="24"/>
        <end position="241"/>
    </location>
</feature>
<evidence type="ECO:0000313" key="4">
    <source>
        <dbReference type="Proteomes" id="UP000291334"/>
    </source>
</evidence>
<sequence length="241" mass="26257">MPVRFIRPWTSVLALTFSLPLLAAPPSLQIVPIGQQLAAGQRSASFTLSNHGDDELLIQVRSFAWRQSASADLYDKTGELAVSPPFARIAPGQSQIVRLQLRQPSQAAEQAYRVFFDQLPVKSRNQVDIALRMTVPVFAEAATPGTAQLRWRVERQDTGSVLIAENAGLRHAQLAGLQLSAADGGPLKLAVQGLPYLLAGSQRRWRIEGGEQSLRPGARVYLQLPPQAGGTGQWLVVSDHR</sequence>
<dbReference type="Proteomes" id="UP000291334">
    <property type="component" value="Unassembled WGS sequence"/>
</dbReference>
<dbReference type="PANTHER" id="PTHR30251:SF4">
    <property type="entry name" value="SLR1668 PROTEIN"/>
    <property type="match status" value="1"/>
</dbReference>
<keyword evidence="1" id="KW-0732">Signal</keyword>
<proteinExistence type="predicted"/>
<dbReference type="InterPro" id="IPR008962">
    <property type="entry name" value="PapD-like_sf"/>
</dbReference>